<feature type="compositionally biased region" description="Basic and acidic residues" evidence="1">
    <location>
        <begin position="1"/>
        <end position="14"/>
    </location>
</feature>
<accession>A0A699U2D6</accession>
<reference evidence="2" key="1">
    <citation type="journal article" date="2019" name="Sci. Rep.">
        <title>Draft genome of Tanacetum cinerariifolium, the natural source of mosquito coil.</title>
        <authorList>
            <person name="Yamashiro T."/>
            <person name="Shiraishi A."/>
            <person name="Satake H."/>
            <person name="Nakayama K."/>
        </authorList>
    </citation>
    <scope>NUCLEOTIDE SEQUENCE</scope>
</reference>
<dbReference type="EMBL" id="BKCJ011286689">
    <property type="protein sequence ID" value="GFD15469.1"/>
    <property type="molecule type" value="Genomic_DNA"/>
</dbReference>
<protein>
    <submittedName>
        <fullName evidence="2">C2 calcium/lipid-binding domain, CaLB</fullName>
    </submittedName>
</protein>
<sequence length="76" mass="9068">MTKEKDSKQQMSHESDDDLEYDPSDVEFTEWLASKIFNYKTMDHYTMKSLWIYWARGDDEVELTDEESSASDDKDE</sequence>
<dbReference type="AlphaFoldDB" id="A0A699U2D6"/>
<feature type="region of interest" description="Disordered" evidence="1">
    <location>
        <begin position="1"/>
        <end position="22"/>
    </location>
</feature>
<proteinExistence type="predicted"/>
<evidence type="ECO:0000256" key="1">
    <source>
        <dbReference type="SAM" id="MobiDB-lite"/>
    </source>
</evidence>
<gene>
    <name evidence="2" type="ORF">Tci_887438</name>
</gene>
<name>A0A699U2D6_TANCI</name>
<comment type="caution">
    <text evidence="2">The sequence shown here is derived from an EMBL/GenBank/DDBJ whole genome shotgun (WGS) entry which is preliminary data.</text>
</comment>
<feature type="non-terminal residue" evidence="2">
    <location>
        <position position="76"/>
    </location>
</feature>
<evidence type="ECO:0000313" key="2">
    <source>
        <dbReference type="EMBL" id="GFD15469.1"/>
    </source>
</evidence>
<organism evidence="2">
    <name type="scientific">Tanacetum cinerariifolium</name>
    <name type="common">Dalmatian daisy</name>
    <name type="synonym">Chrysanthemum cinerariifolium</name>
    <dbReference type="NCBI Taxonomy" id="118510"/>
    <lineage>
        <taxon>Eukaryota</taxon>
        <taxon>Viridiplantae</taxon>
        <taxon>Streptophyta</taxon>
        <taxon>Embryophyta</taxon>
        <taxon>Tracheophyta</taxon>
        <taxon>Spermatophyta</taxon>
        <taxon>Magnoliopsida</taxon>
        <taxon>eudicotyledons</taxon>
        <taxon>Gunneridae</taxon>
        <taxon>Pentapetalae</taxon>
        <taxon>asterids</taxon>
        <taxon>campanulids</taxon>
        <taxon>Asterales</taxon>
        <taxon>Asteraceae</taxon>
        <taxon>Asteroideae</taxon>
        <taxon>Anthemideae</taxon>
        <taxon>Anthemidinae</taxon>
        <taxon>Tanacetum</taxon>
    </lineage>
</organism>